<feature type="active site" evidence="10 11">
    <location>
        <position position="72"/>
    </location>
</feature>
<comment type="cofactor">
    <cofactor evidence="10">
        <name>Mn(2+)</name>
        <dbReference type="ChEBI" id="CHEBI:29035"/>
    </cofactor>
    <text evidence="10">Binds 1 Mn(2+) ion per subunit.</text>
</comment>
<dbReference type="GO" id="GO:0005737">
    <property type="term" value="C:cytoplasm"/>
    <property type="evidence" value="ECO:0007669"/>
    <property type="project" value="UniProtKB-SubCell"/>
</dbReference>
<comment type="subcellular location">
    <subcellularLocation>
        <location evidence="10">Cytoplasm</location>
    </subcellularLocation>
</comment>
<dbReference type="RefSeq" id="WP_159965267.1">
    <property type="nucleotide sequence ID" value="NZ_APKE01000020.1"/>
</dbReference>
<feature type="domain" description="Nudix hydrolase" evidence="12">
    <location>
        <begin position="36"/>
        <end position="170"/>
    </location>
</feature>
<dbReference type="GO" id="GO:0004452">
    <property type="term" value="F:isopentenyl-diphosphate delta-isomerase activity"/>
    <property type="evidence" value="ECO:0007669"/>
    <property type="project" value="UniProtKB-UniRule"/>
</dbReference>
<dbReference type="GO" id="GO:0050992">
    <property type="term" value="P:dimethylallyl diphosphate biosynthetic process"/>
    <property type="evidence" value="ECO:0007669"/>
    <property type="project" value="UniProtKB-UniRule"/>
</dbReference>
<evidence type="ECO:0000256" key="3">
    <source>
        <dbReference type="ARBA" id="ARBA00012057"/>
    </source>
</evidence>
<evidence type="ECO:0000256" key="7">
    <source>
        <dbReference type="ARBA" id="ARBA00023211"/>
    </source>
</evidence>
<dbReference type="SUPFAM" id="SSF55811">
    <property type="entry name" value="Nudix"/>
    <property type="match status" value="1"/>
</dbReference>
<dbReference type="OrthoDB" id="9809458at2"/>
<feature type="active site" evidence="10 11">
    <location>
        <position position="120"/>
    </location>
</feature>
<dbReference type="GO" id="GO:0046872">
    <property type="term" value="F:metal ion binding"/>
    <property type="evidence" value="ECO:0007669"/>
    <property type="project" value="UniProtKB-KW"/>
</dbReference>
<feature type="binding site" evidence="10">
    <location>
        <position position="118"/>
    </location>
    <ligand>
        <name>Mn(2+)</name>
        <dbReference type="ChEBI" id="CHEBI:29035"/>
    </ligand>
</feature>
<evidence type="ECO:0000256" key="6">
    <source>
        <dbReference type="ARBA" id="ARBA00022842"/>
    </source>
</evidence>
<dbReference type="Gene3D" id="3.90.79.10">
    <property type="entry name" value="Nucleoside Triphosphate Pyrophosphohydrolase"/>
    <property type="match status" value="1"/>
</dbReference>
<feature type="binding site" evidence="10">
    <location>
        <position position="32"/>
    </location>
    <ligand>
        <name>Mn(2+)</name>
        <dbReference type="ChEBI" id="CHEBI:29035"/>
    </ligand>
</feature>
<keyword evidence="4 10" id="KW-0963">Cytoplasm</keyword>
<evidence type="ECO:0000256" key="9">
    <source>
        <dbReference type="ARBA" id="ARBA00023235"/>
    </source>
</evidence>
<dbReference type="PANTHER" id="PTHR10885:SF0">
    <property type="entry name" value="ISOPENTENYL-DIPHOSPHATE DELTA-ISOMERASE"/>
    <property type="match status" value="1"/>
</dbReference>
<dbReference type="Pfam" id="PF00293">
    <property type="entry name" value="NUDIX"/>
    <property type="match status" value="1"/>
</dbReference>
<evidence type="ECO:0000256" key="10">
    <source>
        <dbReference type="HAMAP-Rule" id="MF_00202"/>
    </source>
</evidence>
<dbReference type="InterPro" id="IPR011876">
    <property type="entry name" value="IsopentenylPP_isomerase_typ1"/>
</dbReference>
<keyword evidence="5 10" id="KW-0479">Metal-binding</keyword>
<evidence type="ECO:0000256" key="2">
    <source>
        <dbReference type="ARBA" id="ARBA00007579"/>
    </source>
</evidence>
<dbReference type="EC" id="5.3.3.2" evidence="3 10"/>
<dbReference type="Proteomes" id="UP000698242">
    <property type="component" value="Unassembled WGS sequence"/>
</dbReference>
<evidence type="ECO:0000259" key="12">
    <source>
        <dbReference type="PROSITE" id="PS51462"/>
    </source>
</evidence>
<dbReference type="PANTHER" id="PTHR10885">
    <property type="entry name" value="ISOPENTENYL-DIPHOSPHATE DELTA-ISOMERASE"/>
    <property type="match status" value="1"/>
</dbReference>
<comment type="similarity">
    <text evidence="2 10">Belongs to the IPP isomerase type 1 family.</text>
</comment>
<comment type="caution">
    <text evidence="13">The sequence shown here is derived from an EMBL/GenBank/DDBJ whole genome shotgun (WGS) entry which is preliminary data.</text>
</comment>
<accession>A0A921TCQ1</accession>
<keyword evidence="14" id="KW-1185">Reference proteome</keyword>
<evidence type="ECO:0000256" key="1">
    <source>
        <dbReference type="ARBA" id="ARBA00004826"/>
    </source>
</evidence>
<evidence type="ECO:0000313" key="13">
    <source>
        <dbReference type="EMBL" id="KAF0675943.1"/>
    </source>
</evidence>
<dbReference type="HAMAP" id="MF_00202">
    <property type="entry name" value="Idi"/>
    <property type="match status" value="1"/>
</dbReference>
<evidence type="ECO:0000256" key="5">
    <source>
        <dbReference type="ARBA" id="ARBA00022723"/>
    </source>
</evidence>
<organism evidence="13 14">
    <name type="scientific">Profundibacterium mesophilum KAUST100406-0324</name>
    <dbReference type="NCBI Taxonomy" id="1037889"/>
    <lineage>
        <taxon>Bacteria</taxon>
        <taxon>Pseudomonadati</taxon>
        <taxon>Pseudomonadota</taxon>
        <taxon>Alphaproteobacteria</taxon>
        <taxon>Rhodobacterales</taxon>
        <taxon>Roseobacteraceae</taxon>
        <taxon>Profundibacterium</taxon>
    </lineage>
</organism>
<comment type="cofactor">
    <cofactor evidence="10">
        <name>Mg(2+)</name>
        <dbReference type="ChEBI" id="CHEBI:18420"/>
    </cofactor>
    <text evidence="10">Binds 1 Mg(2+) ion per subunit. The magnesium ion binds only when substrate is bound.</text>
</comment>
<comment type="pathway">
    <text evidence="1 10">Isoprenoid biosynthesis; dimethylallyl diphosphate biosynthesis; dimethylallyl diphosphate from isopentenyl diphosphate: step 1/1.</text>
</comment>
<sequence>MSRQAVPVDAAHGRIPAWEDDVLRPVDKLEVHLRGLRHKAVSVFVNHGGETLLQRRAAGKYHTPGLWANACCTHPAWGETDADCARRRLGEELGLWHLHPCPRAPIEYRADVGGGMTEHEVVALFVAEPRERPLPRPDPSEVADTRWIGLDALRAEIAEAPERFTPWLRIYLDRHAGEFDPA</sequence>
<dbReference type="InterPro" id="IPR056375">
    <property type="entry name" value="Idi_bact"/>
</dbReference>
<keyword evidence="8 10" id="KW-0414">Isoprene biosynthesis</keyword>
<dbReference type="InterPro" id="IPR000086">
    <property type="entry name" value="NUDIX_hydrolase_dom"/>
</dbReference>
<keyword evidence="9 10" id="KW-0413">Isomerase</keyword>
<keyword evidence="7 10" id="KW-0464">Manganese</keyword>
<feature type="binding site" evidence="10">
    <location>
        <position position="120"/>
    </location>
    <ligand>
        <name>Mn(2+)</name>
        <dbReference type="ChEBI" id="CHEBI:29035"/>
    </ligand>
</feature>
<evidence type="ECO:0000256" key="11">
    <source>
        <dbReference type="PIRSR" id="PIRSR018427-1"/>
    </source>
</evidence>
<protein>
    <recommendedName>
        <fullName evidence="3 10">Isopentenyl-diphosphate Delta-isomerase</fullName>
        <shortName evidence="10">IPP isomerase</shortName>
        <ecNumber evidence="3 10">5.3.3.2</ecNumber>
    </recommendedName>
    <alternativeName>
        <fullName evidence="10">IPP:DMAPP isomerase</fullName>
    </alternativeName>
    <alternativeName>
        <fullName evidence="10">Isopentenyl pyrophosphate isomerase</fullName>
    </alternativeName>
</protein>
<dbReference type="EMBL" id="APKE01000020">
    <property type="protein sequence ID" value="KAF0675943.1"/>
    <property type="molecule type" value="Genomic_DNA"/>
</dbReference>
<dbReference type="InterPro" id="IPR015797">
    <property type="entry name" value="NUDIX_hydrolase-like_dom_sf"/>
</dbReference>
<dbReference type="AlphaFoldDB" id="A0A921TCQ1"/>
<keyword evidence="6 10" id="KW-0460">Magnesium</keyword>
<dbReference type="PROSITE" id="PS51462">
    <property type="entry name" value="NUDIX"/>
    <property type="match status" value="1"/>
</dbReference>
<proteinExistence type="inferred from homology"/>
<name>A0A921TCQ1_9RHOB</name>
<feature type="binding site" evidence="10">
    <location>
        <position position="74"/>
    </location>
    <ligand>
        <name>Mn(2+)</name>
        <dbReference type="ChEBI" id="CHEBI:29035"/>
    </ligand>
</feature>
<feature type="binding site" evidence="10">
    <location>
        <position position="92"/>
    </location>
    <ligand>
        <name>Mg(2+)</name>
        <dbReference type="ChEBI" id="CHEBI:18420"/>
    </ligand>
</feature>
<gene>
    <name evidence="10 13" type="primary">idi</name>
    <name evidence="13" type="ORF">PMES_01698</name>
</gene>
<evidence type="ECO:0000256" key="8">
    <source>
        <dbReference type="ARBA" id="ARBA00023229"/>
    </source>
</evidence>
<evidence type="ECO:0000256" key="4">
    <source>
        <dbReference type="ARBA" id="ARBA00022490"/>
    </source>
</evidence>
<feature type="binding site" evidence="10">
    <location>
        <position position="38"/>
    </location>
    <ligand>
        <name>Mn(2+)</name>
        <dbReference type="ChEBI" id="CHEBI:29035"/>
    </ligand>
</feature>
<comment type="catalytic activity">
    <reaction evidence="10">
        <text>isopentenyl diphosphate = dimethylallyl diphosphate</text>
        <dbReference type="Rhea" id="RHEA:23284"/>
        <dbReference type="ChEBI" id="CHEBI:57623"/>
        <dbReference type="ChEBI" id="CHEBI:128769"/>
        <dbReference type="EC" id="5.3.3.2"/>
    </reaction>
</comment>
<evidence type="ECO:0000313" key="14">
    <source>
        <dbReference type="Proteomes" id="UP000698242"/>
    </source>
</evidence>
<reference evidence="13" key="1">
    <citation type="submission" date="2013-03" db="EMBL/GenBank/DDBJ databases">
        <title>Genome Sequence of the Profundibacterium mesophilum strain KAUST100406-0324T from Red Sea, a novel genus in the family Rhodobacteraceae.</title>
        <authorList>
            <person name="Essack M."/>
            <person name="Alam I."/>
            <person name="Lafi F."/>
            <person name="Alawi W."/>
            <person name="Kamanu F."/>
            <person name="Al-Suwailem A."/>
            <person name="Lee O.O."/>
            <person name="Xu Y."/>
            <person name="Bajic V."/>
            <person name="Qian P.-Y."/>
            <person name="Archer J."/>
        </authorList>
    </citation>
    <scope>NUCLEOTIDE SEQUENCE</scope>
    <source>
        <strain evidence="13">KAUST100406-0324</strain>
    </source>
</reference>
<dbReference type="GO" id="GO:0009240">
    <property type="term" value="P:isopentenyl diphosphate biosynthetic process"/>
    <property type="evidence" value="ECO:0007669"/>
    <property type="project" value="TreeGrafter"/>
</dbReference>
<comment type="function">
    <text evidence="10">Catalyzes the 1,3-allylic rearrangement of the homoallylic substrate isopentenyl (IPP) to its highly electrophilic allylic isomer, dimethylallyl diphosphate (DMAPP).</text>
</comment>
<dbReference type="PIRSF" id="PIRSF018427">
    <property type="entry name" value="Isopntndiph_ism"/>
    <property type="match status" value="1"/>
</dbReference>
<dbReference type="CDD" id="cd02885">
    <property type="entry name" value="NUDIX_IPP_Isomerase"/>
    <property type="match status" value="1"/>
</dbReference>